<gene>
    <name evidence="1" type="ORF">MLD38_027395</name>
</gene>
<organism evidence="1 2">
    <name type="scientific">Melastoma candidum</name>
    <dbReference type="NCBI Taxonomy" id="119954"/>
    <lineage>
        <taxon>Eukaryota</taxon>
        <taxon>Viridiplantae</taxon>
        <taxon>Streptophyta</taxon>
        <taxon>Embryophyta</taxon>
        <taxon>Tracheophyta</taxon>
        <taxon>Spermatophyta</taxon>
        <taxon>Magnoliopsida</taxon>
        <taxon>eudicotyledons</taxon>
        <taxon>Gunneridae</taxon>
        <taxon>Pentapetalae</taxon>
        <taxon>rosids</taxon>
        <taxon>malvids</taxon>
        <taxon>Myrtales</taxon>
        <taxon>Melastomataceae</taxon>
        <taxon>Melastomatoideae</taxon>
        <taxon>Melastomateae</taxon>
        <taxon>Melastoma</taxon>
    </lineage>
</organism>
<proteinExistence type="predicted"/>
<evidence type="ECO:0000313" key="2">
    <source>
        <dbReference type="Proteomes" id="UP001057402"/>
    </source>
</evidence>
<accession>A0ACB9P3F9</accession>
<dbReference type="Proteomes" id="UP001057402">
    <property type="component" value="Chromosome 7"/>
</dbReference>
<dbReference type="EMBL" id="CM042886">
    <property type="protein sequence ID" value="KAI4342821.1"/>
    <property type="molecule type" value="Genomic_DNA"/>
</dbReference>
<sequence>MPTAAVIESLIVQVLLPSWWEIKVSVAASLFVIAAYWFFTYGADGERESDRSLMEFSGDSVDAGGKVRERVPLAVRLRLGLVVLGRMSVFWR</sequence>
<keyword evidence="2" id="KW-1185">Reference proteome</keyword>
<protein>
    <submittedName>
        <fullName evidence="1">Uncharacterized protein</fullName>
    </submittedName>
</protein>
<reference evidence="2" key="1">
    <citation type="journal article" date="2023" name="Front. Plant Sci.">
        <title>Chromosomal-level genome assembly of Melastoma candidum provides insights into trichome evolution.</title>
        <authorList>
            <person name="Zhong Y."/>
            <person name="Wu W."/>
            <person name="Sun C."/>
            <person name="Zou P."/>
            <person name="Liu Y."/>
            <person name="Dai S."/>
            <person name="Zhou R."/>
        </authorList>
    </citation>
    <scope>NUCLEOTIDE SEQUENCE [LARGE SCALE GENOMIC DNA]</scope>
</reference>
<evidence type="ECO:0000313" key="1">
    <source>
        <dbReference type="EMBL" id="KAI4342821.1"/>
    </source>
</evidence>
<comment type="caution">
    <text evidence="1">The sequence shown here is derived from an EMBL/GenBank/DDBJ whole genome shotgun (WGS) entry which is preliminary data.</text>
</comment>
<name>A0ACB9P3F9_9MYRT</name>